<dbReference type="CDD" id="cd09272">
    <property type="entry name" value="RNase_HI_RT_Ty1"/>
    <property type="match status" value="1"/>
</dbReference>
<dbReference type="PANTHER" id="PTHR11439:SF467">
    <property type="entry name" value="INTEGRASE CATALYTIC DOMAIN-CONTAINING PROTEIN"/>
    <property type="match status" value="1"/>
</dbReference>
<dbReference type="PANTHER" id="PTHR11439">
    <property type="entry name" value="GAG-POL-RELATED RETROTRANSPOSON"/>
    <property type="match status" value="1"/>
</dbReference>
<gene>
    <name evidence="2" type="ORF">EPI10_024670</name>
</gene>
<evidence type="ECO:0000259" key="1">
    <source>
        <dbReference type="Pfam" id="PF07727"/>
    </source>
</evidence>
<protein>
    <recommendedName>
        <fullName evidence="1">Reverse transcriptase Ty1/copia-type domain-containing protein</fullName>
    </recommendedName>
</protein>
<evidence type="ECO:0000313" key="2">
    <source>
        <dbReference type="EMBL" id="KAA3474375.1"/>
    </source>
</evidence>
<sequence>MAAPSVVANNSFLNGDLADEVFMQQPPGYVQCGSNGKPLVCRLKKALYGLRQVPRAWFDKLKCFLLSIGFVISKSDASLFVRITTNSTLYVLVYVDDIIITGSMPNCINSFVQQLNDEFSLKDMGDLYYFLRIEVTRSFTGCLHFCQRKYIRDLLDRSSMSHAKSVHTPMVSSSTLSKDDRDRLRDPTEYRSLVGALQYVVLTNPDIAYAGAGFDDHRSTTGYCVYFGHTPVSWCSKKYAVAVATNPVSHSKFKHVELDLFFVREKVADGSVLLVRFLLYYRYHIKGLMLTLVEVSGRVVKVDYNTTDEKRGKFARIVVVVDLSKPLILFLRIDWKKQEPASAGRNGGRPTSQIKGTPTIQRFTVLKWIVSLSRKLNEHTSQMINPNGGSLNGLLSSTSSGANEEIEQPMIVVEDMEAENDVEVNNSPGSNL</sequence>
<dbReference type="Proteomes" id="UP000325315">
    <property type="component" value="Unassembled WGS sequence"/>
</dbReference>
<dbReference type="AlphaFoldDB" id="A0A5B6VZN1"/>
<organism evidence="2 3">
    <name type="scientific">Gossypium australe</name>
    <dbReference type="NCBI Taxonomy" id="47621"/>
    <lineage>
        <taxon>Eukaryota</taxon>
        <taxon>Viridiplantae</taxon>
        <taxon>Streptophyta</taxon>
        <taxon>Embryophyta</taxon>
        <taxon>Tracheophyta</taxon>
        <taxon>Spermatophyta</taxon>
        <taxon>Magnoliopsida</taxon>
        <taxon>eudicotyledons</taxon>
        <taxon>Gunneridae</taxon>
        <taxon>Pentapetalae</taxon>
        <taxon>rosids</taxon>
        <taxon>malvids</taxon>
        <taxon>Malvales</taxon>
        <taxon>Malvaceae</taxon>
        <taxon>Malvoideae</taxon>
        <taxon>Gossypium</taxon>
    </lineage>
</organism>
<dbReference type="OrthoDB" id="1931024at2759"/>
<dbReference type="InterPro" id="IPR043502">
    <property type="entry name" value="DNA/RNA_pol_sf"/>
</dbReference>
<dbReference type="EMBL" id="SMMG02000005">
    <property type="protein sequence ID" value="KAA3474375.1"/>
    <property type="molecule type" value="Genomic_DNA"/>
</dbReference>
<evidence type="ECO:0000313" key="3">
    <source>
        <dbReference type="Proteomes" id="UP000325315"/>
    </source>
</evidence>
<proteinExistence type="predicted"/>
<dbReference type="InterPro" id="IPR013103">
    <property type="entry name" value="RVT_2"/>
</dbReference>
<feature type="domain" description="Reverse transcriptase Ty1/copia-type" evidence="1">
    <location>
        <begin position="10"/>
        <end position="171"/>
    </location>
</feature>
<reference evidence="3" key="1">
    <citation type="journal article" date="2019" name="Plant Biotechnol. J.">
        <title>Genome sequencing of the Australian wild diploid species Gossypium australe highlights disease resistance and delayed gland morphogenesis.</title>
        <authorList>
            <person name="Cai Y."/>
            <person name="Cai X."/>
            <person name="Wang Q."/>
            <person name="Wang P."/>
            <person name="Zhang Y."/>
            <person name="Cai C."/>
            <person name="Xu Y."/>
            <person name="Wang K."/>
            <person name="Zhou Z."/>
            <person name="Wang C."/>
            <person name="Geng S."/>
            <person name="Li B."/>
            <person name="Dong Q."/>
            <person name="Hou Y."/>
            <person name="Wang H."/>
            <person name="Ai P."/>
            <person name="Liu Z."/>
            <person name="Yi F."/>
            <person name="Sun M."/>
            <person name="An G."/>
            <person name="Cheng J."/>
            <person name="Zhang Y."/>
            <person name="Shi Q."/>
            <person name="Xie Y."/>
            <person name="Shi X."/>
            <person name="Chang Y."/>
            <person name="Huang F."/>
            <person name="Chen Y."/>
            <person name="Hong S."/>
            <person name="Mi L."/>
            <person name="Sun Q."/>
            <person name="Zhang L."/>
            <person name="Zhou B."/>
            <person name="Peng R."/>
            <person name="Zhang X."/>
            <person name="Liu F."/>
        </authorList>
    </citation>
    <scope>NUCLEOTIDE SEQUENCE [LARGE SCALE GENOMIC DNA]</scope>
    <source>
        <strain evidence="3">cv. PA1801</strain>
    </source>
</reference>
<comment type="caution">
    <text evidence="2">The sequence shown here is derived from an EMBL/GenBank/DDBJ whole genome shotgun (WGS) entry which is preliminary data.</text>
</comment>
<dbReference type="SUPFAM" id="SSF56672">
    <property type="entry name" value="DNA/RNA polymerases"/>
    <property type="match status" value="1"/>
</dbReference>
<dbReference type="Pfam" id="PF07727">
    <property type="entry name" value="RVT_2"/>
    <property type="match status" value="1"/>
</dbReference>
<keyword evidence="3" id="KW-1185">Reference proteome</keyword>
<name>A0A5B6VZN1_9ROSI</name>
<accession>A0A5B6VZN1</accession>